<dbReference type="AlphaFoldDB" id="A0A6I2MJI0"/>
<accession>A0A6I2MJI0</accession>
<proteinExistence type="predicted"/>
<name>A0A6I2MJI0_9BACI</name>
<protein>
    <submittedName>
        <fullName evidence="1">Uncharacterized protein</fullName>
    </submittedName>
</protein>
<dbReference type="EMBL" id="WKKF01000016">
    <property type="protein sequence ID" value="MRX56721.1"/>
    <property type="molecule type" value="Genomic_DNA"/>
</dbReference>
<dbReference type="Proteomes" id="UP000441585">
    <property type="component" value="Unassembled WGS sequence"/>
</dbReference>
<organism evidence="1 2">
    <name type="scientific">Metabacillus idriensis</name>
    <dbReference type="NCBI Taxonomy" id="324768"/>
    <lineage>
        <taxon>Bacteria</taxon>
        <taxon>Bacillati</taxon>
        <taxon>Bacillota</taxon>
        <taxon>Bacilli</taxon>
        <taxon>Bacillales</taxon>
        <taxon>Bacillaceae</taxon>
        <taxon>Metabacillus</taxon>
    </lineage>
</organism>
<sequence>MNEMKTWVIKNTIDFLRLGKFDQNLSDEVKEPMILFIDENNEIIESFNLISKTKEEINLMVDDKYFYTSSLDIGQTRTINGLYHFYGTTFERVYG</sequence>
<comment type="caution">
    <text evidence="1">The sequence shown here is derived from an EMBL/GenBank/DDBJ whole genome shotgun (WGS) entry which is preliminary data.</text>
</comment>
<gene>
    <name evidence="1" type="ORF">GJU41_22520</name>
</gene>
<evidence type="ECO:0000313" key="2">
    <source>
        <dbReference type="Proteomes" id="UP000441585"/>
    </source>
</evidence>
<reference evidence="1 2" key="1">
    <citation type="submission" date="2019-11" db="EMBL/GenBank/DDBJ databases">
        <title>Bacillus idriensis genome.</title>
        <authorList>
            <person name="Konopka E.N."/>
            <person name="Newman J.D."/>
        </authorList>
    </citation>
    <scope>NUCLEOTIDE SEQUENCE [LARGE SCALE GENOMIC DNA]</scope>
    <source>
        <strain evidence="1 2">DSM 19097</strain>
    </source>
</reference>
<evidence type="ECO:0000313" key="1">
    <source>
        <dbReference type="EMBL" id="MRX56721.1"/>
    </source>
</evidence>
<keyword evidence="2" id="KW-1185">Reference proteome</keyword>
<dbReference type="RefSeq" id="WP_154319665.1">
    <property type="nucleotide sequence ID" value="NZ_CAJGAA010000013.1"/>
</dbReference>